<accession>A0A8C7W696</accession>
<keyword evidence="2" id="KW-0653">Protein transport</keyword>
<dbReference type="Pfam" id="PF00995">
    <property type="entry name" value="Sec1"/>
    <property type="match status" value="1"/>
</dbReference>
<keyword evidence="4" id="KW-1185">Reference proteome</keyword>
<dbReference type="PANTHER" id="PTHR11679">
    <property type="entry name" value="VESICLE PROTEIN SORTING-ASSOCIATED"/>
    <property type="match status" value="1"/>
</dbReference>
<dbReference type="GO" id="GO:0015031">
    <property type="term" value="P:protein transport"/>
    <property type="evidence" value="ECO:0007669"/>
    <property type="project" value="UniProtKB-KW"/>
</dbReference>
<sequence>MEETYNLSRWTPVIKDPMEVSVMQMMITLINRFFVSQNRTVSLSSGYSARDGHLNSQDERRSGSRLIIFVIGGIRYSEIRCAYQVTLSIKSCEVLIGSSHIVTPTNLHQGVLYNSEGVTHPVTLPPM</sequence>
<dbReference type="GeneTree" id="ENSGT00940000157607"/>
<evidence type="ECO:0000313" key="3">
    <source>
        <dbReference type="Ensembl" id="ENSOMYP00000077013.2"/>
    </source>
</evidence>
<reference evidence="3" key="2">
    <citation type="submission" date="2025-08" db="UniProtKB">
        <authorList>
            <consortium name="Ensembl"/>
        </authorList>
    </citation>
    <scope>IDENTIFICATION</scope>
</reference>
<dbReference type="Gene3D" id="3.40.50.1910">
    <property type="match status" value="1"/>
</dbReference>
<dbReference type="Ensembl" id="ENSOMYT00000083827.2">
    <property type="protein sequence ID" value="ENSOMYP00000077013.2"/>
    <property type="gene ID" value="ENSOMYG00000035620.2"/>
</dbReference>
<dbReference type="GO" id="GO:0016192">
    <property type="term" value="P:vesicle-mediated transport"/>
    <property type="evidence" value="ECO:0007669"/>
    <property type="project" value="InterPro"/>
</dbReference>
<evidence type="ECO:0000256" key="2">
    <source>
        <dbReference type="ARBA" id="ARBA00022927"/>
    </source>
</evidence>
<dbReference type="InterPro" id="IPR001619">
    <property type="entry name" value="Sec1-like"/>
</dbReference>
<dbReference type="SUPFAM" id="SSF56815">
    <property type="entry name" value="Sec1/munc18-like (SM) proteins"/>
    <property type="match status" value="1"/>
</dbReference>
<name>A0A8C7W696_ONCMY</name>
<evidence type="ECO:0000256" key="1">
    <source>
        <dbReference type="ARBA" id="ARBA00009884"/>
    </source>
</evidence>
<proteinExistence type="inferred from homology"/>
<reference evidence="3" key="3">
    <citation type="submission" date="2025-09" db="UniProtKB">
        <authorList>
            <consortium name="Ensembl"/>
        </authorList>
    </citation>
    <scope>IDENTIFICATION</scope>
</reference>
<dbReference type="Gene3D" id="1.25.40.60">
    <property type="match status" value="1"/>
</dbReference>
<comment type="similarity">
    <text evidence="1">Belongs to the STXBP/unc-18/SEC1 family.</text>
</comment>
<keyword evidence="2" id="KW-0813">Transport</keyword>
<reference evidence="3" key="1">
    <citation type="submission" date="2020-07" db="EMBL/GenBank/DDBJ databases">
        <title>A long reads based de novo assembly of the rainbow trout Arlee double haploid line genome.</title>
        <authorList>
            <person name="Gao G."/>
            <person name="Palti Y."/>
        </authorList>
    </citation>
    <scope>NUCLEOTIDE SEQUENCE [LARGE SCALE GENOMIC DNA]</scope>
</reference>
<dbReference type="InterPro" id="IPR036045">
    <property type="entry name" value="Sec1-like_sf"/>
</dbReference>
<dbReference type="Proteomes" id="UP000694395">
    <property type="component" value="Chromosome 30"/>
</dbReference>
<protein>
    <submittedName>
        <fullName evidence="3">Uncharacterized protein</fullName>
    </submittedName>
</protein>
<dbReference type="InterPro" id="IPR027482">
    <property type="entry name" value="Sec1-like_dom2"/>
</dbReference>
<organism evidence="3 4">
    <name type="scientific">Oncorhynchus mykiss</name>
    <name type="common">Rainbow trout</name>
    <name type="synonym">Salmo gairdneri</name>
    <dbReference type="NCBI Taxonomy" id="8022"/>
    <lineage>
        <taxon>Eukaryota</taxon>
        <taxon>Metazoa</taxon>
        <taxon>Chordata</taxon>
        <taxon>Craniata</taxon>
        <taxon>Vertebrata</taxon>
        <taxon>Euteleostomi</taxon>
        <taxon>Actinopterygii</taxon>
        <taxon>Neopterygii</taxon>
        <taxon>Teleostei</taxon>
        <taxon>Protacanthopterygii</taxon>
        <taxon>Salmoniformes</taxon>
        <taxon>Salmonidae</taxon>
        <taxon>Salmoninae</taxon>
        <taxon>Oncorhynchus</taxon>
    </lineage>
</organism>
<evidence type="ECO:0000313" key="4">
    <source>
        <dbReference type="Proteomes" id="UP000694395"/>
    </source>
</evidence>
<dbReference type="AlphaFoldDB" id="A0A8C7W696"/>